<dbReference type="PROSITE" id="PS50940">
    <property type="entry name" value="CHIT_BIND_II"/>
    <property type="match status" value="11"/>
</dbReference>
<organism evidence="8 9">
    <name type="scientific">Caerostris extrusa</name>
    <name type="common">Bark spider</name>
    <name type="synonym">Caerostris bankana</name>
    <dbReference type="NCBI Taxonomy" id="172846"/>
    <lineage>
        <taxon>Eukaryota</taxon>
        <taxon>Metazoa</taxon>
        <taxon>Ecdysozoa</taxon>
        <taxon>Arthropoda</taxon>
        <taxon>Chelicerata</taxon>
        <taxon>Arachnida</taxon>
        <taxon>Araneae</taxon>
        <taxon>Araneomorphae</taxon>
        <taxon>Entelegynae</taxon>
        <taxon>Araneoidea</taxon>
        <taxon>Araneidae</taxon>
        <taxon>Caerostris</taxon>
    </lineage>
</organism>
<feature type="compositionally biased region" description="Polar residues" evidence="6">
    <location>
        <begin position="295"/>
        <end position="340"/>
    </location>
</feature>
<evidence type="ECO:0000313" key="8">
    <source>
        <dbReference type="EMBL" id="GIX70893.1"/>
    </source>
</evidence>
<dbReference type="EMBL" id="BPLR01002172">
    <property type="protein sequence ID" value="GIX70893.1"/>
    <property type="molecule type" value="Genomic_DNA"/>
</dbReference>
<keyword evidence="1" id="KW-0147">Chitin-binding</keyword>
<feature type="domain" description="Chitin-binding type-2" evidence="7">
    <location>
        <begin position="468"/>
        <end position="514"/>
    </location>
</feature>
<keyword evidence="5" id="KW-0325">Glycoprotein</keyword>
<accession>A0AAV4MG80</accession>
<dbReference type="Pfam" id="PF01607">
    <property type="entry name" value="CBM_14"/>
    <property type="match status" value="11"/>
</dbReference>
<dbReference type="InterPro" id="IPR002557">
    <property type="entry name" value="Chitin-bd_dom"/>
</dbReference>
<evidence type="ECO:0000313" key="9">
    <source>
        <dbReference type="Proteomes" id="UP001054945"/>
    </source>
</evidence>
<feature type="domain" description="Chitin-binding type-2" evidence="7">
    <location>
        <begin position="586"/>
        <end position="641"/>
    </location>
</feature>
<name>A0AAV4MG80_CAEEX</name>
<sequence>MYIENHLVIPLISNTLDKTNASLPTTTTAKSTTTTSKPNVDNTTDCNCDSCELPILDDCNSYILCIDRKAITISCGSGLNFNVMTGTCDLEDNVQCETNIQCPEPNGRFPYPHSCAHFMDCDNNVITVRKCPEEMVFDKDSETCTWDGTCEYTTTTKNEETTTPNEETTTPNEETTTSNDNKLSTESSPSDKPTTKETTMTSFVSTDKLISTKITDIPQTPSSTSTPEVTTVVDEDKTTISPTTNKEITITNDFSTINSTIPADKDTTISIATRTSQEDITTSSTITEVTSEASQPTTRSTQPEDLSSSSAHDLSTAAQDFTSTTNKSDLPISSSAATESTEIHPSPSIKDNTETTSAEDQTTTRIPSTTNITTEKIVTANLTTTVSSSSTSRETTISISPESSTQTPTEITKSSSTTISFNASTSTICDWPGRAGCGSLVLPTTDTTQNDEDTTSDEDDTCDCECCFYPDTTDCSRYTLCLDGVLHRGQCAEGLLFDAANHNCDLAERVNCTQSSLCSTQDGIYSNPNDCSTYYKCTNGQPSLESCPVDKHFNAADKKCVEPCEAQCDKTIDCGKENPSSDNRESIICGEDDGFYPVRDDCSAFYQCADGHAYLVRCPDGLHFNEEFGVCEPPCDARCDPKIDCPSSPQHSNSKAFEIDNLHCPGPDGLFPALESCDEYYLCYKGKEYLLRCPPGLHFSISDGSCSIPCDAQCDTSLDCPEPNVATAKETNMKLSSNLPPWLRCKNTNGTIPNPKDCSTFYDCSNGQLQLVQCPDGLHFDSEDKVCKSPCLAGCDLNLKCPMEIPLPKENCSCEDCFLPDPTDCSAYYFCHQSRSTKGYCPYGMLFDRKSRKCTNETSVDCEKIGDPVMCREPYGMFPYPGNCKKFIHCVDSVAHIMDCEDGLEFDPEIQTCANPKGYCDIISDDSHCEHTTGLFPHQNNCSLFYQCENGIAYLKSCFAPLVFNPINKVCDWPHNVQCVKGKSRQESANLEQAHEFKNIINDSSLQWRSNTNSEECEEIPGVTCPCACRVTTYDDCISFYQCQNDGTGCKKFCPDGLYFNRKTMVCDLPQNVECRDFFFTTLKRMKTWYLMS</sequence>
<dbReference type="InterPro" id="IPR036508">
    <property type="entry name" value="Chitin-bd_dom_sf"/>
</dbReference>
<feature type="compositionally biased region" description="Low complexity" evidence="6">
    <location>
        <begin position="354"/>
        <end position="372"/>
    </location>
</feature>
<feature type="domain" description="Chitin-binding type-2" evidence="7">
    <location>
        <begin position="1036"/>
        <end position="1077"/>
    </location>
</feature>
<feature type="region of interest" description="Disordered" evidence="6">
    <location>
        <begin position="384"/>
        <end position="413"/>
    </location>
</feature>
<evidence type="ECO:0000256" key="2">
    <source>
        <dbReference type="ARBA" id="ARBA00022729"/>
    </source>
</evidence>
<feature type="compositionally biased region" description="Low complexity" evidence="6">
    <location>
        <begin position="278"/>
        <end position="294"/>
    </location>
</feature>
<dbReference type="SMART" id="SM00494">
    <property type="entry name" value="ChtBD2"/>
    <property type="match status" value="11"/>
</dbReference>
<dbReference type="Gene3D" id="2.170.140.10">
    <property type="entry name" value="Chitin binding domain"/>
    <property type="match status" value="11"/>
</dbReference>
<feature type="compositionally biased region" description="Low complexity" evidence="6">
    <location>
        <begin position="155"/>
        <end position="177"/>
    </location>
</feature>
<feature type="domain" description="Chitin-binding type-2" evidence="7">
    <location>
        <begin position="926"/>
        <end position="981"/>
    </location>
</feature>
<evidence type="ECO:0000259" key="7">
    <source>
        <dbReference type="PROSITE" id="PS50940"/>
    </source>
</evidence>
<dbReference type="PANTHER" id="PTHR23301:SF0">
    <property type="entry name" value="CHITIN-BINDING TYPE-2 DOMAIN-CONTAINING PROTEIN-RELATED"/>
    <property type="match status" value="1"/>
</dbReference>
<feature type="domain" description="Chitin-binding type-2" evidence="7">
    <location>
        <begin position="58"/>
        <end position="98"/>
    </location>
</feature>
<dbReference type="PANTHER" id="PTHR23301">
    <property type="entry name" value="CHITIN BINDING PERITROPHIN-A"/>
    <property type="match status" value="1"/>
</dbReference>
<evidence type="ECO:0000256" key="4">
    <source>
        <dbReference type="ARBA" id="ARBA00023157"/>
    </source>
</evidence>
<gene>
    <name evidence="8" type="primary">X975_18874</name>
    <name evidence="8" type="ORF">CEXT_729901</name>
</gene>
<dbReference type="SUPFAM" id="SSF57625">
    <property type="entry name" value="Invertebrate chitin-binding proteins"/>
    <property type="match status" value="11"/>
</dbReference>
<feature type="domain" description="Chitin-binding type-2" evidence="7">
    <location>
        <begin position="868"/>
        <end position="922"/>
    </location>
</feature>
<keyword evidence="2" id="KW-0732">Signal</keyword>
<feature type="compositionally biased region" description="Polar residues" evidence="6">
    <location>
        <begin position="178"/>
        <end position="199"/>
    </location>
</feature>
<dbReference type="GO" id="GO:0005576">
    <property type="term" value="C:extracellular region"/>
    <property type="evidence" value="ECO:0007669"/>
    <property type="project" value="InterPro"/>
</dbReference>
<evidence type="ECO:0000256" key="3">
    <source>
        <dbReference type="ARBA" id="ARBA00022737"/>
    </source>
</evidence>
<dbReference type="InterPro" id="IPR051940">
    <property type="entry name" value="Chitin_bind-dev_reg"/>
</dbReference>
<proteinExistence type="predicted"/>
<dbReference type="Proteomes" id="UP001054945">
    <property type="component" value="Unassembled WGS sequence"/>
</dbReference>
<comment type="caution">
    <text evidence="8">The sequence shown here is derived from an EMBL/GenBank/DDBJ whole genome shotgun (WGS) entry which is preliminary data.</text>
</comment>
<keyword evidence="9" id="KW-1185">Reference proteome</keyword>
<feature type="domain" description="Chitin-binding type-2" evidence="7">
    <location>
        <begin position="99"/>
        <end position="152"/>
    </location>
</feature>
<feature type="domain" description="Chitin-binding type-2" evidence="7">
    <location>
        <begin position="742"/>
        <end position="797"/>
    </location>
</feature>
<dbReference type="GO" id="GO:0008061">
    <property type="term" value="F:chitin binding"/>
    <property type="evidence" value="ECO:0007669"/>
    <property type="project" value="UniProtKB-KW"/>
</dbReference>
<evidence type="ECO:0000256" key="6">
    <source>
        <dbReference type="SAM" id="MobiDB-lite"/>
    </source>
</evidence>
<keyword evidence="3" id="KW-0677">Repeat</keyword>
<feature type="domain" description="Chitin-binding type-2" evidence="7">
    <location>
        <begin position="818"/>
        <end position="864"/>
    </location>
</feature>
<dbReference type="AlphaFoldDB" id="A0AAV4MG80"/>
<feature type="region of interest" description="Disordered" evidence="6">
    <location>
        <begin position="270"/>
        <end position="372"/>
    </location>
</feature>
<feature type="domain" description="Chitin-binding type-2" evidence="7">
    <location>
        <begin position="515"/>
        <end position="570"/>
    </location>
</feature>
<feature type="region of interest" description="Disordered" evidence="6">
    <location>
        <begin position="155"/>
        <end position="199"/>
    </location>
</feature>
<keyword evidence="4" id="KW-1015">Disulfide bond</keyword>
<feature type="domain" description="Chitin-binding type-2" evidence="7">
    <location>
        <begin position="661"/>
        <end position="716"/>
    </location>
</feature>
<evidence type="ECO:0000256" key="5">
    <source>
        <dbReference type="ARBA" id="ARBA00023180"/>
    </source>
</evidence>
<evidence type="ECO:0000256" key="1">
    <source>
        <dbReference type="ARBA" id="ARBA00022669"/>
    </source>
</evidence>
<reference evidence="8 9" key="1">
    <citation type="submission" date="2021-06" db="EMBL/GenBank/DDBJ databases">
        <title>Caerostris extrusa draft genome.</title>
        <authorList>
            <person name="Kono N."/>
            <person name="Arakawa K."/>
        </authorList>
    </citation>
    <scope>NUCLEOTIDE SEQUENCE [LARGE SCALE GENOMIC DNA]</scope>
</reference>
<protein>
    <submittedName>
        <fullName evidence="8">Chondroitin proteoglycan 2</fullName>
    </submittedName>
</protein>